<comment type="similarity">
    <text evidence="1">Belongs to the bacterial solute-binding protein 7 family.</text>
</comment>
<gene>
    <name evidence="5" type="ORF">SAMN05660652_02698</name>
</gene>
<dbReference type="SUPFAM" id="SSF53850">
    <property type="entry name" value="Periplasmic binding protein-like II"/>
    <property type="match status" value="1"/>
</dbReference>
<organism evidence="5 6">
    <name type="scientific">Propionivibrio dicarboxylicus</name>
    <dbReference type="NCBI Taxonomy" id="83767"/>
    <lineage>
        <taxon>Bacteria</taxon>
        <taxon>Pseudomonadati</taxon>
        <taxon>Pseudomonadota</taxon>
        <taxon>Betaproteobacteria</taxon>
        <taxon>Rhodocyclales</taxon>
        <taxon>Rhodocyclaceae</taxon>
        <taxon>Propionivibrio</taxon>
    </lineage>
</organism>
<dbReference type="RefSeq" id="WP_091938424.1">
    <property type="nucleotide sequence ID" value="NZ_FNCY01000011.1"/>
</dbReference>
<dbReference type="PIRSF" id="PIRSF006470">
    <property type="entry name" value="DctB"/>
    <property type="match status" value="1"/>
</dbReference>
<dbReference type="EMBL" id="FNCY01000011">
    <property type="protein sequence ID" value="SDI00100.1"/>
    <property type="molecule type" value="Genomic_DNA"/>
</dbReference>
<proteinExistence type="inferred from homology"/>
<sequence>MSRFCYFLLSLCGIALFFSQPAASQTPGSVRPISLRAALNNPKISGQYQGILIFKKLVEERTGGRIAVEIIADGILGDEEQLAEGMQQGTVDFTIHSSAKYANSVPEMDIYSPPYTFKNWDHMKAVMNSPVNDKLVQIVMERRGDHFVGVYTEGLRNVFTRKEIHKLDDLKGLRLRTMTGPSELGAWRALGANPTPTGYLELYSALQSGSVDGAENTMTALIGMRFHEAAKYVLRTAHNYMAMPAILSGKFVKKLPKELGDIVIQAAKDSAREQLDWAIEFDRNNEKILKEQYGVKITELSKADYEKALSICMSQHIDNAKRIGMESEQKLIADLRKKY</sequence>
<dbReference type="InterPro" id="IPR018389">
    <property type="entry name" value="DctP_fam"/>
</dbReference>
<dbReference type="STRING" id="83767.SAMN05660652_02698"/>
<evidence type="ECO:0000256" key="3">
    <source>
        <dbReference type="ARBA" id="ARBA00022729"/>
    </source>
</evidence>
<evidence type="ECO:0000256" key="1">
    <source>
        <dbReference type="ARBA" id="ARBA00009023"/>
    </source>
</evidence>
<dbReference type="OrthoDB" id="9794826at2"/>
<dbReference type="Proteomes" id="UP000198607">
    <property type="component" value="Unassembled WGS sequence"/>
</dbReference>
<evidence type="ECO:0000256" key="2">
    <source>
        <dbReference type="ARBA" id="ARBA00022448"/>
    </source>
</evidence>
<dbReference type="CDD" id="cd13603">
    <property type="entry name" value="PBP2_TRAP_Siap_TeaA_like"/>
    <property type="match status" value="1"/>
</dbReference>
<dbReference type="InterPro" id="IPR004682">
    <property type="entry name" value="TRAP_DctP"/>
</dbReference>
<dbReference type="GO" id="GO:0030288">
    <property type="term" value="C:outer membrane-bounded periplasmic space"/>
    <property type="evidence" value="ECO:0007669"/>
    <property type="project" value="InterPro"/>
</dbReference>
<dbReference type="PANTHER" id="PTHR33376">
    <property type="match status" value="1"/>
</dbReference>
<evidence type="ECO:0000313" key="5">
    <source>
        <dbReference type="EMBL" id="SDI00100.1"/>
    </source>
</evidence>
<dbReference type="GO" id="GO:0055085">
    <property type="term" value="P:transmembrane transport"/>
    <property type="evidence" value="ECO:0007669"/>
    <property type="project" value="InterPro"/>
</dbReference>
<feature type="signal peptide" evidence="4">
    <location>
        <begin position="1"/>
        <end position="24"/>
    </location>
</feature>
<dbReference type="AlphaFoldDB" id="A0A1G8H0T5"/>
<dbReference type="Pfam" id="PF03480">
    <property type="entry name" value="DctP"/>
    <property type="match status" value="1"/>
</dbReference>
<evidence type="ECO:0000313" key="6">
    <source>
        <dbReference type="Proteomes" id="UP000198607"/>
    </source>
</evidence>
<keyword evidence="3 4" id="KW-0732">Signal</keyword>
<dbReference type="NCBIfam" id="NF037995">
    <property type="entry name" value="TRAP_S1"/>
    <property type="match status" value="1"/>
</dbReference>
<keyword evidence="6" id="KW-1185">Reference proteome</keyword>
<protein>
    <submittedName>
        <fullName evidence="5">Tripartite ATP-independent transporter solute receptor, DctP family</fullName>
    </submittedName>
</protein>
<reference evidence="5 6" key="1">
    <citation type="submission" date="2016-10" db="EMBL/GenBank/DDBJ databases">
        <authorList>
            <person name="de Groot N.N."/>
        </authorList>
    </citation>
    <scope>NUCLEOTIDE SEQUENCE [LARGE SCALE GENOMIC DNA]</scope>
    <source>
        <strain evidence="5 6">DSM 5885</strain>
    </source>
</reference>
<accession>A0A1G8H0T5</accession>
<dbReference type="Gene3D" id="3.40.190.170">
    <property type="entry name" value="Bacterial extracellular solute-binding protein, family 7"/>
    <property type="match status" value="1"/>
</dbReference>
<dbReference type="PANTHER" id="PTHR33376:SF7">
    <property type="entry name" value="C4-DICARBOXYLATE-BINDING PROTEIN DCTB"/>
    <property type="match status" value="1"/>
</dbReference>
<feature type="chain" id="PRO_5011483946" evidence="4">
    <location>
        <begin position="25"/>
        <end position="339"/>
    </location>
</feature>
<name>A0A1G8H0T5_9RHOO</name>
<evidence type="ECO:0000256" key="4">
    <source>
        <dbReference type="SAM" id="SignalP"/>
    </source>
</evidence>
<dbReference type="InterPro" id="IPR038404">
    <property type="entry name" value="TRAP_DctP_sf"/>
</dbReference>
<keyword evidence="2" id="KW-0813">Transport</keyword>
<keyword evidence="5" id="KW-0675">Receptor</keyword>